<reference evidence="3 4" key="1">
    <citation type="submission" date="2024-03" db="EMBL/GenBank/DDBJ databases">
        <title>Community enrichment and isolation of bacterial strains for fucoidan degradation.</title>
        <authorList>
            <person name="Sichert A."/>
        </authorList>
    </citation>
    <scope>NUCLEOTIDE SEQUENCE [LARGE SCALE GENOMIC DNA]</scope>
    <source>
        <strain evidence="3 4">AS76</strain>
    </source>
</reference>
<organism evidence="3 4">
    <name type="scientific">Neptuniibacter pectenicola</name>
    <dbReference type="NCBI Taxonomy" id="1806669"/>
    <lineage>
        <taxon>Bacteria</taxon>
        <taxon>Pseudomonadati</taxon>
        <taxon>Pseudomonadota</taxon>
        <taxon>Gammaproteobacteria</taxon>
        <taxon>Oceanospirillales</taxon>
        <taxon>Oceanospirillaceae</taxon>
        <taxon>Neptuniibacter</taxon>
    </lineage>
</organism>
<sequence length="852" mass="95471">MQSKQTQTQTQGKQEQAISWSLPPIGHYNEAYDTSGLPRTHWEYLLNSLDALGTSGLQDRYQKASRILRDDGATYNLISDPLGKNRWELDPIPMLISSGEWSQVEQGLIERAELLNLVLKDIYGPQELIRQGVIPPEIIYSHPGFLRQCKGITMPGEHCLTLHAADMVRGPDGNMIIIGDRTQAPSGAGYALENRTVLSRVMPSLFRDSHVHRLALFFQSLRATLSTLSPTQGDDPQIVILTPGAYSETYFEHTYLSNYLGYPLVQGSDLTVRDGHVWLKSLNGLRKVDVILRRVDDSYCDPVELKSDSYLGIPGLVEVVRAGNVVVSNPLGSGILETPALLKFMPAISQHFFGHELKIPSVDTWWCGDPQDMQYIRDNIDTLIIKPAMRQTKSPSIHGHTLSDIDKQNMFDRIAKAPYSFVAQSYISPSYIPAWQEQQLKTRPSIFRTFTVASESTYAVMAGGLTRVGLSGQDSFVSNQVGSQSKDTWILASEPEKQISLVDDRTIAQESNLPSRVVENLFWLGRYAERAESTIRLIRTVFMQLNSIDPLPINSKNLLLQALSKQTNCLPGFMGSQALLNQDQELISLILDTKRPDSIKSCLLAVLTCSEEVKEMLSADTHRIVNDLRDNLYDLERAYVGGMPTAPEEALDPLVTTLLALSGLSHESMLRGIGWKFQEIGRRVERSLQTSRLIQSLLTPELPNTDQPQMLEAVLLSVEALITFRRRYRTYNDIAHGLELLMQDETNPRSVFFQIKRLQTHFEELPQAISPHSPGLNPAQKTIIQALNAIQLADLDNLANIDSLNNKRVELDRLLAEIIKQVEAFSILLSEQYFDHSAGPQQLAETQGITFI</sequence>
<gene>
    <name evidence="3" type="ORF">WNY58_06925</name>
</gene>
<dbReference type="InterPro" id="IPR025841">
    <property type="entry name" value="CP_ATPgrasp_2"/>
</dbReference>
<dbReference type="Gene3D" id="3.40.50.11290">
    <property type="match status" value="1"/>
</dbReference>
<dbReference type="InterPro" id="IPR007296">
    <property type="entry name" value="DUF403"/>
</dbReference>
<comment type="caution">
    <text evidence="3">The sequence shown here is derived from an EMBL/GenBank/DDBJ whole genome shotgun (WGS) entry which is preliminary data.</text>
</comment>
<dbReference type="EMBL" id="JBBMRA010000004">
    <property type="protein sequence ID" value="MEM5536122.1"/>
    <property type="molecule type" value="Genomic_DNA"/>
</dbReference>
<dbReference type="RefSeq" id="WP_231902184.1">
    <property type="nucleotide sequence ID" value="NZ_CAXBCE010000013.1"/>
</dbReference>
<keyword evidence="4" id="KW-1185">Reference proteome</keyword>
<name>A0ABU9TR58_9GAMM</name>
<accession>A0ABU9TR58</accession>
<dbReference type="Pfam" id="PF04168">
    <property type="entry name" value="Alpha-E"/>
    <property type="match status" value="1"/>
</dbReference>
<dbReference type="PANTHER" id="PTHR34595:SF2">
    <property type="entry name" value="BLR2978 PROTEIN"/>
    <property type="match status" value="1"/>
</dbReference>
<protein>
    <submittedName>
        <fullName evidence="3">Circularly permuted type 2 ATP-grasp protein</fullName>
    </submittedName>
</protein>
<dbReference type="Gene3D" id="3.30.1490.270">
    <property type="match status" value="1"/>
</dbReference>
<evidence type="ECO:0000313" key="4">
    <source>
        <dbReference type="Proteomes" id="UP001449225"/>
    </source>
</evidence>
<dbReference type="Proteomes" id="UP001449225">
    <property type="component" value="Unassembled WGS sequence"/>
</dbReference>
<feature type="domain" description="Circularly permuted ATP-grasp type 2" evidence="2">
    <location>
        <begin position="93"/>
        <end position="468"/>
    </location>
</feature>
<evidence type="ECO:0000259" key="1">
    <source>
        <dbReference type="Pfam" id="PF04168"/>
    </source>
</evidence>
<evidence type="ECO:0000313" key="3">
    <source>
        <dbReference type="EMBL" id="MEM5536122.1"/>
    </source>
</evidence>
<dbReference type="Pfam" id="PF14403">
    <property type="entry name" value="CP_ATPgrasp_2"/>
    <property type="match status" value="1"/>
</dbReference>
<dbReference type="SUPFAM" id="SSF56059">
    <property type="entry name" value="Glutathione synthetase ATP-binding domain-like"/>
    <property type="match status" value="1"/>
</dbReference>
<proteinExistence type="predicted"/>
<dbReference type="InterPro" id="IPR051680">
    <property type="entry name" value="ATP-dep_Glu-Cys_Ligase-2"/>
</dbReference>
<feature type="domain" description="DUF403" evidence="1">
    <location>
        <begin position="513"/>
        <end position="834"/>
    </location>
</feature>
<dbReference type="PANTHER" id="PTHR34595">
    <property type="entry name" value="BLR5612 PROTEIN"/>
    <property type="match status" value="1"/>
</dbReference>
<evidence type="ECO:0000259" key="2">
    <source>
        <dbReference type="Pfam" id="PF14403"/>
    </source>
</evidence>